<feature type="transmembrane region" description="Helical" evidence="5">
    <location>
        <begin position="145"/>
        <end position="165"/>
    </location>
</feature>
<keyword evidence="7" id="KW-1185">Reference proteome</keyword>
<feature type="transmembrane region" description="Helical" evidence="5">
    <location>
        <begin position="390"/>
        <end position="409"/>
    </location>
</feature>
<comment type="caution">
    <text evidence="6">The sequence shown here is derived from an EMBL/GenBank/DDBJ whole genome shotgun (WGS) entry which is preliminary data.</text>
</comment>
<dbReference type="Gene3D" id="1.20.1250.20">
    <property type="entry name" value="MFS general substrate transporter like domains"/>
    <property type="match status" value="1"/>
</dbReference>
<gene>
    <name evidence="6" type="ORF">Hamer_G019594</name>
</gene>
<evidence type="ECO:0000256" key="3">
    <source>
        <dbReference type="ARBA" id="ARBA00022989"/>
    </source>
</evidence>
<dbReference type="PANTHER" id="PTHR23507">
    <property type="entry name" value="ZGC:174356"/>
    <property type="match status" value="1"/>
</dbReference>
<feature type="transmembrane region" description="Helical" evidence="5">
    <location>
        <begin position="229"/>
        <end position="247"/>
    </location>
</feature>
<evidence type="ECO:0000313" key="6">
    <source>
        <dbReference type="EMBL" id="KAG7169452.1"/>
    </source>
</evidence>
<evidence type="ECO:0000313" key="7">
    <source>
        <dbReference type="Proteomes" id="UP000747542"/>
    </source>
</evidence>
<evidence type="ECO:0000256" key="1">
    <source>
        <dbReference type="ARBA" id="ARBA00004141"/>
    </source>
</evidence>
<keyword evidence="4 5" id="KW-0472">Membrane</keyword>
<feature type="transmembrane region" description="Helical" evidence="5">
    <location>
        <begin position="323"/>
        <end position="345"/>
    </location>
</feature>
<evidence type="ECO:0000256" key="4">
    <source>
        <dbReference type="ARBA" id="ARBA00023136"/>
    </source>
</evidence>
<keyword evidence="2 5" id="KW-0812">Transmembrane</keyword>
<dbReference type="GO" id="GO:0016020">
    <property type="term" value="C:membrane"/>
    <property type="evidence" value="ECO:0007669"/>
    <property type="project" value="UniProtKB-SubCell"/>
</dbReference>
<proteinExistence type="predicted"/>
<dbReference type="GO" id="GO:0022857">
    <property type="term" value="F:transmembrane transporter activity"/>
    <property type="evidence" value="ECO:0007669"/>
    <property type="project" value="TreeGrafter"/>
</dbReference>
<dbReference type="PANTHER" id="PTHR23507:SF1">
    <property type="entry name" value="FI18259P1-RELATED"/>
    <property type="match status" value="1"/>
</dbReference>
<dbReference type="EMBL" id="JAHLQT010016480">
    <property type="protein sequence ID" value="KAG7169452.1"/>
    <property type="molecule type" value="Genomic_DNA"/>
</dbReference>
<evidence type="ECO:0000256" key="2">
    <source>
        <dbReference type="ARBA" id="ARBA00022692"/>
    </source>
</evidence>
<name>A0A8J5K525_HOMAM</name>
<protein>
    <submittedName>
        <fullName evidence="6">Uncharacterized protein</fullName>
    </submittedName>
</protein>
<reference evidence="6" key="1">
    <citation type="journal article" date="2021" name="Sci. Adv.">
        <title>The American lobster genome reveals insights on longevity, neural, and immune adaptations.</title>
        <authorList>
            <person name="Polinski J.M."/>
            <person name="Zimin A.V."/>
            <person name="Clark K.F."/>
            <person name="Kohn A.B."/>
            <person name="Sadowski N."/>
            <person name="Timp W."/>
            <person name="Ptitsyn A."/>
            <person name="Khanna P."/>
            <person name="Romanova D.Y."/>
            <person name="Williams P."/>
            <person name="Greenwood S.J."/>
            <person name="Moroz L.L."/>
            <person name="Walt D.R."/>
            <person name="Bodnar A.G."/>
        </authorList>
    </citation>
    <scope>NUCLEOTIDE SEQUENCE</scope>
    <source>
        <strain evidence="6">GMGI-L3</strain>
    </source>
</reference>
<keyword evidence="3 5" id="KW-1133">Transmembrane helix</keyword>
<feature type="transmembrane region" description="Helical" evidence="5">
    <location>
        <begin position="65"/>
        <end position="87"/>
    </location>
</feature>
<sequence>MYKVTVEPVSFLYNVGYIVQLSVQQDFIFSRLCREHYSKQVCEDCWEPQVAAEMRWVQAAAVRRVMWMSVITGLVSVVSSQLLGAALDKYSRKVVILVPFMGSLVLSLVCAVVAAVPSLTLNFLYLVSSFVVSGVGNEELTRRLAVVEATVFLGSAMGPLALAILNHYITSRHDYLFLIVPDGKTTSTTISVEVPVSSQRRRVWVPSLVRDFGSAISVTFRKRAAGTRLAIVLLIVADFFIAVVYAAEFDLLYLYMQTKLEFTLDQYSDYLAIKNTVNGVSLLLVLPGLRRAFNLNDITLGFLGGVSRIFAFIVLAFNSSHYWVYVVPFVDIFGQYLFVVLRSIISSLVNHDEQGVSELRESMAQVSLLLGSLMFDMVYPVFLAAHRPGLTFLVAASCMTIATTILGYIHWHLNKMNTQGELQPLLQ</sequence>
<dbReference type="SUPFAM" id="SSF103473">
    <property type="entry name" value="MFS general substrate transporter"/>
    <property type="match status" value="1"/>
</dbReference>
<evidence type="ECO:0000256" key="5">
    <source>
        <dbReference type="SAM" id="Phobius"/>
    </source>
</evidence>
<feature type="transmembrane region" description="Helical" evidence="5">
    <location>
        <begin position="94"/>
        <end position="125"/>
    </location>
</feature>
<organism evidence="6 7">
    <name type="scientific">Homarus americanus</name>
    <name type="common">American lobster</name>
    <dbReference type="NCBI Taxonomy" id="6706"/>
    <lineage>
        <taxon>Eukaryota</taxon>
        <taxon>Metazoa</taxon>
        <taxon>Ecdysozoa</taxon>
        <taxon>Arthropoda</taxon>
        <taxon>Crustacea</taxon>
        <taxon>Multicrustacea</taxon>
        <taxon>Malacostraca</taxon>
        <taxon>Eumalacostraca</taxon>
        <taxon>Eucarida</taxon>
        <taxon>Decapoda</taxon>
        <taxon>Pleocyemata</taxon>
        <taxon>Astacidea</taxon>
        <taxon>Nephropoidea</taxon>
        <taxon>Nephropidae</taxon>
        <taxon>Homarus</taxon>
    </lineage>
</organism>
<dbReference type="AlphaFoldDB" id="A0A8J5K525"/>
<dbReference type="InterPro" id="IPR036259">
    <property type="entry name" value="MFS_trans_sf"/>
</dbReference>
<accession>A0A8J5K525</accession>
<feature type="transmembrane region" description="Helical" evidence="5">
    <location>
        <begin position="298"/>
        <end position="317"/>
    </location>
</feature>
<dbReference type="Proteomes" id="UP000747542">
    <property type="component" value="Unassembled WGS sequence"/>
</dbReference>
<feature type="transmembrane region" description="Helical" evidence="5">
    <location>
        <begin position="366"/>
        <end position="384"/>
    </location>
</feature>
<comment type="subcellular location">
    <subcellularLocation>
        <location evidence="1">Membrane</location>
        <topology evidence="1">Multi-pass membrane protein</topology>
    </subcellularLocation>
</comment>